<reference evidence="4 5" key="1">
    <citation type="journal article" date="2014" name="Int. J. Syst. Evol. Microbiol.">
        <title>Listeria floridensis sp. nov., Listeria aquatica sp. nov., Listeria cornellensis sp. nov., Listeria riparia sp. nov. and Listeria grandensis sp. nov., from agricultural and natural environments.</title>
        <authorList>
            <person name="den Bakker H.C."/>
            <person name="Warchocki S."/>
            <person name="Wright E.M."/>
            <person name="Allred A.F."/>
            <person name="Ahlstrom C."/>
            <person name="Manuel C.S."/>
            <person name="Stasiewicz M.J."/>
            <person name="Burrell A."/>
            <person name="Roof S."/>
            <person name="Strawn L."/>
            <person name="Fortes E.D."/>
            <person name="Nightingale K.K."/>
            <person name="Kephart D."/>
            <person name="Wiedmann M."/>
        </authorList>
    </citation>
    <scope>NUCLEOTIDE SEQUENCE [LARGE SCALE GENOMIC DNA]</scope>
    <source>
        <strain evidence="4 5">FSL S10-1187</strain>
    </source>
</reference>
<comment type="pathway">
    <text evidence="2">Cofactor biosynthesis; molybdopterin biosynthesis.</text>
</comment>
<dbReference type="RefSeq" id="WP_036096777.1">
    <property type="nucleotide sequence ID" value="NZ_AODF01000008.1"/>
</dbReference>
<feature type="domain" description="MoaB/Mog" evidence="3">
    <location>
        <begin position="12"/>
        <end position="156"/>
    </location>
</feature>
<dbReference type="InterPro" id="IPR001453">
    <property type="entry name" value="MoaB/Mog_dom"/>
</dbReference>
<evidence type="ECO:0000313" key="4">
    <source>
        <dbReference type="EMBL" id="EUJ33061.1"/>
    </source>
</evidence>
<dbReference type="SMART" id="SM00852">
    <property type="entry name" value="MoCF_biosynth"/>
    <property type="match status" value="1"/>
</dbReference>
<comment type="similarity">
    <text evidence="2">Belongs to the MoaB/Mog family.</text>
</comment>
<dbReference type="PIRSF" id="PIRSF006443">
    <property type="entry name" value="MoaB"/>
    <property type="match status" value="1"/>
</dbReference>
<dbReference type="CDD" id="cd00886">
    <property type="entry name" value="MogA_MoaB"/>
    <property type="match status" value="1"/>
</dbReference>
<protein>
    <recommendedName>
        <fullName evidence="1 2">Molybdenum cofactor biosynthesis protein B</fullName>
    </recommendedName>
</protein>
<dbReference type="Proteomes" id="UP000019249">
    <property type="component" value="Unassembled WGS sequence"/>
</dbReference>
<evidence type="ECO:0000259" key="3">
    <source>
        <dbReference type="SMART" id="SM00852"/>
    </source>
</evidence>
<keyword evidence="2" id="KW-0501">Molybdenum cofactor biosynthesis</keyword>
<organism evidence="4 5">
    <name type="scientific">Listeria floridensis FSL S10-1187</name>
    <dbReference type="NCBI Taxonomy" id="1265817"/>
    <lineage>
        <taxon>Bacteria</taxon>
        <taxon>Bacillati</taxon>
        <taxon>Bacillota</taxon>
        <taxon>Bacilli</taxon>
        <taxon>Bacillales</taxon>
        <taxon>Listeriaceae</taxon>
        <taxon>Listeria</taxon>
    </lineage>
</organism>
<evidence type="ECO:0000256" key="2">
    <source>
        <dbReference type="PIRNR" id="PIRNR006443"/>
    </source>
</evidence>
<comment type="caution">
    <text evidence="4">The sequence shown here is derived from an EMBL/GenBank/DDBJ whole genome shotgun (WGS) entry which is preliminary data.</text>
</comment>
<name>A0ABP3AZN3_9LIST</name>
<dbReference type="PANTHER" id="PTHR43232">
    <property type="entry name" value="MOLYBDENUM COFACTOR BIOSYNTHESIS PROTEIN B"/>
    <property type="match status" value="1"/>
</dbReference>
<dbReference type="InterPro" id="IPR012245">
    <property type="entry name" value="MoaB"/>
</dbReference>
<accession>A0ABP3AZN3</accession>
<dbReference type="InterPro" id="IPR036425">
    <property type="entry name" value="MoaB/Mog-like_dom_sf"/>
</dbReference>
<dbReference type="SUPFAM" id="SSF53218">
    <property type="entry name" value="Molybdenum cofactor biosynthesis proteins"/>
    <property type="match status" value="1"/>
</dbReference>
<gene>
    <name evidence="4" type="ORF">MFLO_05680</name>
</gene>
<evidence type="ECO:0000313" key="5">
    <source>
        <dbReference type="Proteomes" id="UP000019249"/>
    </source>
</evidence>
<keyword evidence="5" id="KW-1185">Reference proteome</keyword>
<dbReference type="NCBIfam" id="TIGR00177">
    <property type="entry name" value="molyb_syn"/>
    <property type="match status" value="1"/>
</dbReference>
<evidence type="ECO:0000256" key="1">
    <source>
        <dbReference type="ARBA" id="ARBA00015262"/>
    </source>
</evidence>
<dbReference type="EMBL" id="AODF01000008">
    <property type="protein sequence ID" value="EUJ33061.1"/>
    <property type="molecule type" value="Genomic_DNA"/>
</dbReference>
<dbReference type="PANTHER" id="PTHR43232:SF2">
    <property type="entry name" value="MOLYBDENUM COFACTOR BIOSYNTHESIS PROTEIN B"/>
    <property type="match status" value="1"/>
</dbReference>
<sequence>MHQSDALNLRCGILTISDTRTFETDTSGQLIAELLIKEKHQVTQRLVVRDDPREIQAAFSLLEEENPACIISTGGTGLAKRDVTFEALYSHVEQEIPGFGELFRMISYSDIGSKAMASQAFAGFTANDILFFALPGSKNAVSTGMQKLILAEMPHLIAERRK</sequence>
<proteinExistence type="inferred from homology"/>
<dbReference type="Gene3D" id="3.40.980.10">
    <property type="entry name" value="MoaB/Mog-like domain"/>
    <property type="match status" value="1"/>
</dbReference>
<comment type="function">
    <text evidence="2">May be involved in the biosynthesis of molybdopterin.</text>
</comment>
<dbReference type="Pfam" id="PF00994">
    <property type="entry name" value="MoCF_biosynth"/>
    <property type="match status" value="1"/>
</dbReference>